<dbReference type="Proteomes" id="UP000199315">
    <property type="component" value="Unassembled WGS sequence"/>
</dbReference>
<organism evidence="2 3">
    <name type="scientific">Anaerobium acetethylicum</name>
    <dbReference type="NCBI Taxonomy" id="1619234"/>
    <lineage>
        <taxon>Bacteria</taxon>
        <taxon>Bacillati</taxon>
        <taxon>Bacillota</taxon>
        <taxon>Clostridia</taxon>
        <taxon>Lachnospirales</taxon>
        <taxon>Lachnospiraceae</taxon>
        <taxon>Anaerobium</taxon>
    </lineage>
</organism>
<name>A0A1D3TWK8_9FIRM</name>
<protein>
    <submittedName>
        <fullName evidence="2">PrgI family protein</fullName>
    </submittedName>
</protein>
<accession>A0A1D3TWK8</accession>
<feature type="transmembrane region" description="Helical" evidence="1">
    <location>
        <begin position="50"/>
        <end position="70"/>
    </location>
</feature>
<evidence type="ECO:0000313" key="2">
    <source>
        <dbReference type="EMBL" id="SCP98627.1"/>
    </source>
</evidence>
<keyword evidence="3" id="KW-1185">Reference proteome</keyword>
<dbReference type="EMBL" id="FMKA01000023">
    <property type="protein sequence ID" value="SCP98627.1"/>
    <property type="molecule type" value="Genomic_DNA"/>
</dbReference>
<sequence length="132" mass="14696">MVIEINKDIDRYQESVVMGLTARQILFSMVSLISGAGLILVSYRHIGLTAASYVAVPVVAPIALGGYYSYNGMGFYEVMGRKLRFAFANKVLAYASTEGEAAIREFGQETVNKPENKARNQEQFWAFVKRKS</sequence>
<keyword evidence="1" id="KW-0812">Transmembrane</keyword>
<dbReference type="RefSeq" id="WP_091235710.1">
    <property type="nucleotide sequence ID" value="NZ_FMKA01000023.1"/>
</dbReference>
<dbReference type="Pfam" id="PF12666">
    <property type="entry name" value="PrgI"/>
    <property type="match status" value="1"/>
</dbReference>
<evidence type="ECO:0000313" key="3">
    <source>
        <dbReference type="Proteomes" id="UP000199315"/>
    </source>
</evidence>
<dbReference type="InterPro" id="IPR024414">
    <property type="entry name" value="Uncharacterised_PrgI"/>
</dbReference>
<feature type="transmembrane region" description="Helical" evidence="1">
    <location>
        <begin position="25"/>
        <end position="43"/>
    </location>
</feature>
<dbReference type="STRING" id="1619234.SAMN05421730_102342"/>
<gene>
    <name evidence="2" type="ORF">SAMN05421730_102342</name>
</gene>
<reference evidence="2 3" key="1">
    <citation type="submission" date="2016-09" db="EMBL/GenBank/DDBJ databases">
        <authorList>
            <person name="Capua I."/>
            <person name="De Benedictis P."/>
            <person name="Joannis T."/>
            <person name="Lombin L.H."/>
            <person name="Cattoli G."/>
        </authorList>
    </citation>
    <scope>NUCLEOTIDE SEQUENCE [LARGE SCALE GENOMIC DNA]</scope>
    <source>
        <strain evidence="2 3">GluBS11</strain>
    </source>
</reference>
<dbReference type="OrthoDB" id="2060747at2"/>
<evidence type="ECO:0000256" key="1">
    <source>
        <dbReference type="SAM" id="Phobius"/>
    </source>
</evidence>
<dbReference type="AlphaFoldDB" id="A0A1D3TWK8"/>
<proteinExistence type="predicted"/>
<keyword evidence="1" id="KW-1133">Transmembrane helix</keyword>
<keyword evidence="1" id="KW-0472">Membrane</keyword>